<feature type="active site" evidence="9 11">
    <location>
        <position position="818"/>
    </location>
</feature>
<evidence type="ECO:0000313" key="17">
    <source>
        <dbReference type="EMBL" id="XBH07617.1"/>
    </source>
</evidence>
<dbReference type="InterPro" id="IPR027543">
    <property type="entry name" value="Lon_bac"/>
</dbReference>
<evidence type="ECO:0000259" key="15">
    <source>
        <dbReference type="PROSITE" id="PS51786"/>
    </source>
</evidence>
<evidence type="ECO:0000256" key="13">
    <source>
        <dbReference type="PROSITE-ProRule" id="PRU01122"/>
    </source>
</evidence>
<dbReference type="PIRSF" id="PIRSF001174">
    <property type="entry name" value="Lon_proteas"/>
    <property type="match status" value="1"/>
</dbReference>
<sequence>MTDGASSCVLRGFATNNWTADNVVLRDTRKRRRYPEIEIFTGTKGQVNPLANTLSLPVLPLRGTVIFPGLTVPIAVGRPGTLRAIEAAIKGDGLVFAVAQRDLAEEPTPEQLYSNGVIARIGQIQRGLGGAQLLLQGEERAYALQFDASEGFLKATASPLAEMHPLNLEDPAFAALYRETRERAMELGERRGLPEEVLHQVMDSVTDPGRFADLVAGYIELSLEEKQTLLETLGVEERLRRVLILVQRQIGMLEAQDQIKSQVQSELGERQKEMYLREQMKAIQKELGDDDQSREMKDLRAKLAALELPKDARAEVDRELGRLERSGRESMEGQVIRTYLEWVAELPWNTRSDDDLDLKHASKVLDEDHYGLEDVKDRVLEFLAVRQLNARRLAKEVETTGEAQICAVEDEERPIKDATEAKARAMARGPILLFIGPPGVGKTSIAKSIARALGRKYVRAALGGVRDEADIRGHRRTYVGAMPGRIIQALKHAGTKNPVFLLDEVDKLGVSHQGDPASALLEVLDPAQNDSFTDHYLNVPFDLSEVLFIATANFIQNIPAPLLDRMEVVDFSGYTEREKAEIAKTYLVPRQIAESGLAEEQVSFTDDAVMEVVSRYTRESGVRQLERQVGAVTRKLARRIAAGETVERTITPTRVRELLGRPRVHPEHVGAANEVGVATGMYYTPSGGDIMFVEAAIRKLHGSSSTEGTVPYGGWGNVNLILTGQLGDVMKESARAATTYAANHAPELDIPPDRLGSIEVHVHVPAGAIPKDGPSAGVAMATAIISAMSGRPVRRDVAMTGEITLRGRVLPIGGVKEKVLGAHRAGCTHILVPKDNEADLDDLPEDVRQALTFHCVSTLDEALEITLSTSAFSGPSGTTYEGRTRLEDSGFADRRIAI</sequence>
<dbReference type="InterPro" id="IPR003111">
    <property type="entry name" value="Lon_prtase_N"/>
</dbReference>
<keyword evidence="3 9" id="KW-0645">Protease</keyword>
<dbReference type="HAMAP" id="MF_01973">
    <property type="entry name" value="lon_bact"/>
    <property type="match status" value="1"/>
</dbReference>
<comment type="function">
    <text evidence="9">ATP-dependent serine protease that mediates the selective degradation of mutant and abnormal proteins as well as certain short-lived regulatory proteins. Required for cellular homeostasis and for survival from DNA damage and developmental changes induced by stress. Degrades polypeptides processively to yield small peptide fragments that are 5 to 10 amino acids long. Binds to DNA in a double-stranded, site-specific manner.</text>
</comment>
<dbReference type="EC" id="3.4.21.53" evidence="9 10"/>
<dbReference type="Gene3D" id="1.10.8.60">
    <property type="match status" value="1"/>
</dbReference>
<protein>
    <recommendedName>
        <fullName evidence="9 10">Lon protease</fullName>
        <ecNumber evidence="9 10">3.4.21.53</ecNumber>
    </recommendedName>
    <alternativeName>
        <fullName evidence="9">ATP-dependent protease La</fullName>
    </alternativeName>
</protein>
<dbReference type="Pfam" id="PF02190">
    <property type="entry name" value="LON_substr_bdg"/>
    <property type="match status" value="1"/>
</dbReference>
<dbReference type="SUPFAM" id="SSF52540">
    <property type="entry name" value="P-loop containing nucleoside triphosphate hydrolases"/>
    <property type="match status" value="1"/>
</dbReference>
<dbReference type="PROSITE" id="PS51786">
    <property type="entry name" value="LON_PROTEOLYTIC"/>
    <property type="match status" value="1"/>
</dbReference>
<organism evidence="17">
    <name type="scientific">Singulisphaera sp. Ch08</name>
    <dbReference type="NCBI Taxonomy" id="3120278"/>
    <lineage>
        <taxon>Bacteria</taxon>
        <taxon>Pseudomonadati</taxon>
        <taxon>Planctomycetota</taxon>
        <taxon>Planctomycetia</taxon>
        <taxon>Isosphaerales</taxon>
        <taxon>Isosphaeraceae</taxon>
        <taxon>Singulisphaera</taxon>
    </lineage>
</organism>
<dbReference type="GO" id="GO:0016887">
    <property type="term" value="F:ATP hydrolysis activity"/>
    <property type="evidence" value="ECO:0007669"/>
    <property type="project" value="UniProtKB-UniRule"/>
</dbReference>
<reference evidence="17" key="1">
    <citation type="submission" date="2024-05" db="EMBL/GenBank/DDBJ databases">
        <title>Planctomycetes of the genus Singulisphaera possess chitinolytic capabilities.</title>
        <authorList>
            <person name="Ivanova A."/>
        </authorList>
    </citation>
    <scope>NUCLEOTIDE SEQUENCE</scope>
    <source>
        <strain evidence="17">Ch08T</strain>
    </source>
</reference>
<dbReference type="InterPro" id="IPR003959">
    <property type="entry name" value="ATPase_AAA_core"/>
</dbReference>
<dbReference type="PROSITE" id="PS51787">
    <property type="entry name" value="LON_N"/>
    <property type="match status" value="1"/>
</dbReference>
<evidence type="ECO:0000256" key="9">
    <source>
        <dbReference type="HAMAP-Rule" id="MF_01973"/>
    </source>
</evidence>
<evidence type="ECO:0000256" key="4">
    <source>
        <dbReference type="ARBA" id="ARBA00022741"/>
    </source>
</evidence>
<dbReference type="Gene3D" id="1.20.58.1480">
    <property type="match status" value="1"/>
</dbReference>
<dbReference type="SMART" id="SM00464">
    <property type="entry name" value="LON"/>
    <property type="match status" value="1"/>
</dbReference>
<dbReference type="Pfam" id="PF05362">
    <property type="entry name" value="Lon_C"/>
    <property type="match status" value="1"/>
</dbReference>
<dbReference type="Gene3D" id="2.30.130.40">
    <property type="entry name" value="LON domain-like"/>
    <property type="match status" value="1"/>
</dbReference>
<dbReference type="InterPro" id="IPR004815">
    <property type="entry name" value="Lon_bac/euk-typ"/>
</dbReference>
<name>A0AAU7CR79_9BACT</name>
<dbReference type="SUPFAM" id="SSF54211">
    <property type="entry name" value="Ribosomal protein S5 domain 2-like"/>
    <property type="match status" value="1"/>
</dbReference>
<comment type="similarity">
    <text evidence="9 10 13 14">Belongs to the peptidase S16 family.</text>
</comment>
<feature type="active site" evidence="9 11">
    <location>
        <position position="775"/>
    </location>
</feature>
<evidence type="ECO:0000256" key="5">
    <source>
        <dbReference type="ARBA" id="ARBA00022801"/>
    </source>
</evidence>
<dbReference type="InterPro" id="IPR020568">
    <property type="entry name" value="Ribosomal_Su5_D2-typ_SF"/>
</dbReference>
<evidence type="ECO:0000259" key="16">
    <source>
        <dbReference type="PROSITE" id="PS51787"/>
    </source>
</evidence>
<evidence type="ECO:0000256" key="1">
    <source>
        <dbReference type="ARBA" id="ARBA00004496"/>
    </source>
</evidence>
<dbReference type="Gene3D" id="3.30.230.10">
    <property type="match status" value="1"/>
</dbReference>
<dbReference type="GO" id="GO:0043565">
    <property type="term" value="F:sequence-specific DNA binding"/>
    <property type="evidence" value="ECO:0007669"/>
    <property type="project" value="UniProtKB-UniRule"/>
</dbReference>
<dbReference type="GO" id="GO:0034605">
    <property type="term" value="P:cellular response to heat"/>
    <property type="evidence" value="ECO:0007669"/>
    <property type="project" value="UniProtKB-UniRule"/>
</dbReference>
<dbReference type="EMBL" id="CP155447">
    <property type="protein sequence ID" value="XBH07617.1"/>
    <property type="molecule type" value="Genomic_DNA"/>
</dbReference>
<dbReference type="Gene3D" id="1.20.5.5270">
    <property type="match status" value="1"/>
</dbReference>
<proteinExistence type="evidence at transcript level"/>
<evidence type="ECO:0000256" key="8">
    <source>
        <dbReference type="ARBA" id="ARBA00023016"/>
    </source>
</evidence>
<dbReference type="InterPro" id="IPR046336">
    <property type="entry name" value="Lon_prtase_N_sf"/>
</dbReference>
<dbReference type="GO" id="GO:0005524">
    <property type="term" value="F:ATP binding"/>
    <property type="evidence" value="ECO:0007669"/>
    <property type="project" value="UniProtKB-UniRule"/>
</dbReference>
<dbReference type="InterPro" id="IPR054594">
    <property type="entry name" value="Lon_lid"/>
</dbReference>
<dbReference type="InterPro" id="IPR014721">
    <property type="entry name" value="Ribsml_uS5_D2-typ_fold_subgr"/>
</dbReference>
<comment type="induction">
    <text evidence="9">By heat shock.</text>
</comment>
<dbReference type="SUPFAM" id="SSF88697">
    <property type="entry name" value="PUA domain-like"/>
    <property type="match status" value="1"/>
</dbReference>
<feature type="domain" description="Lon proteolytic" evidence="15">
    <location>
        <begin position="672"/>
        <end position="869"/>
    </location>
</feature>
<comment type="catalytic activity">
    <reaction evidence="9 10 13">
        <text>Hydrolysis of proteins in presence of ATP.</text>
        <dbReference type="EC" id="3.4.21.53"/>
    </reaction>
</comment>
<dbReference type="GO" id="GO:0005737">
    <property type="term" value="C:cytoplasm"/>
    <property type="evidence" value="ECO:0007669"/>
    <property type="project" value="UniProtKB-SubCell"/>
</dbReference>
<dbReference type="InterPro" id="IPR015947">
    <property type="entry name" value="PUA-like_sf"/>
</dbReference>
<keyword evidence="7 9" id="KW-0067">ATP-binding</keyword>
<dbReference type="Pfam" id="PF00004">
    <property type="entry name" value="AAA"/>
    <property type="match status" value="1"/>
</dbReference>
<keyword evidence="4 9" id="KW-0547">Nucleotide-binding</keyword>
<comment type="subcellular location">
    <subcellularLocation>
        <location evidence="1 9 10">Cytoplasm</location>
    </subcellularLocation>
</comment>
<dbReference type="PRINTS" id="PR00830">
    <property type="entry name" value="ENDOLAPTASE"/>
</dbReference>
<dbReference type="Gene3D" id="3.40.50.300">
    <property type="entry name" value="P-loop containing nucleotide triphosphate hydrolases"/>
    <property type="match status" value="1"/>
</dbReference>
<keyword evidence="8 9" id="KW-0346">Stress response</keyword>
<feature type="binding site" evidence="9 12">
    <location>
        <begin position="436"/>
        <end position="443"/>
    </location>
    <ligand>
        <name>ATP</name>
        <dbReference type="ChEBI" id="CHEBI:30616"/>
    </ligand>
</feature>
<feature type="domain" description="Lon N-terminal" evidence="16">
    <location>
        <begin position="56"/>
        <end position="250"/>
    </location>
</feature>
<dbReference type="InterPro" id="IPR003593">
    <property type="entry name" value="AAA+_ATPase"/>
</dbReference>
<dbReference type="PROSITE" id="PS01046">
    <property type="entry name" value="LON_SER"/>
    <property type="match status" value="1"/>
</dbReference>
<evidence type="ECO:0000256" key="12">
    <source>
        <dbReference type="PIRSR" id="PIRSR001174-2"/>
    </source>
</evidence>
<evidence type="ECO:0000256" key="11">
    <source>
        <dbReference type="PIRSR" id="PIRSR001174-1"/>
    </source>
</evidence>
<evidence type="ECO:0000256" key="10">
    <source>
        <dbReference type="PIRNR" id="PIRNR001174"/>
    </source>
</evidence>
<dbReference type="InterPro" id="IPR008269">
    <property type="entry name" value="Lon_proteolytic"/>
</dbReference>
<dbReference type="InterPro" id="IPR027417">
    <property type="entry name" value="P-loop_NTPase"/>
</dbReference>
<dbReference type="SMART" id="SM00382">
    <property type="entry name" value="AAA"/>
    <property type="match status" value="1"/>
</dbReference>
<dbReference type="CDD" id="cd19500">
    <property type="entry name" value="RecA-like_Lon"/>
    <property type="match status" value="1"/>
</dbReference>
<evidence type="ECO:0000256" key="2">
    <source>
        <dbReference type="ARBA" id="ARBA00022490"/>
    </source>
</evidence>
<keyword evidence="5 9" id="KW-0378">Hydrolase</keyword>
<evidence type="ECO:0000256" key="7">
    <source>
        <dbReference type="ARBA" id="ARBA00022840"/>
    </source>
</evidence>
<dbReference type="GO" id="GO:0006515">
    <property type="term" value="P:protein quality control for misfolded or incompletely synthesized proteins"/>
    <property type="evidence" value="ECO:0007669"/>
    <property type="project" value="UniProtKB-UniRule"/>
</dbReference>
<dbReference type="Pfam" id="PF22667">
    <property type="entry name" value="Lon_lid"/>
    <property type="match status" value="1"/>
</dbReference>
<dbReference type="InterPro" id="IPR008268">
    <property type="entry name" value="Peptidase_S16_AS"/>
</dbReference>
<accession>A0AAU7CR79</accession>
<keyword evidence="6 9" id="KW-0720">Serine protease</keyword>
<dbReference type="GO" id="GO:0004176">
    <property type="term" value="F:ATP-dependent peptidase activity"/>
    <property type="evidence" value="ECO:0007669"/>
    <property type="project" value="UniProtKB-UniRule"/>
</dbReference>
<evidence type="ECO:0000256" key="3">
    <source>
        <dbReference type="ARBA" id="ARBA00022670"/>
    </source>
</evidence>
<dbReference type="NCBIfam" id="TIGR00763">
    <property type="entry name" value="lon"/>
    <property type="match status" value="1"/>
</dbReference>
<dbReference type="PANTHER" id="PTHR10046">
    <property type="entry name" value="ATP DEPENDENT LON PROTEASE FAMILY MEMBER"/>
    <property type="match status" value="1"/>
</dbReference>
<keyword evidence="2 9" id="KW-0963">Cytoplasm</keyword>
<evidence type="ECO:0000256" key="14">
    <source>
        <dbReference type="RuleBase" id="RU000591"/>
    </source>
</evidence>
<dbReference type="InterPro" id="IPR027065">
    <property type="entry name" value="Lon_Prtase"/>
</dbReference>
<dbReference type="GO" id="GO:0004252">
    <property type="term" value="F:serine-type endopeptidase activity"/>
    <property type="evidence" value="ECO:0007669"/>
    <property type="project" value="UniProtKB-UniRule"/>
</dbReference>
<evidence type="ECO:0000256" key="6">
    <source>
        <dbReference type="ARBA" id="ARBA00022825"/>
    </source>
</evidence>
<comment type="subunit">
    <text evidence="9 10">Homohexamer. Organized in a ring with a central cavity.</text>
</comment>
<gene>
    <name evidence="9 17" type="primary">lon</name>
    <name evidence="17" type="ORF">V5E97_16745</name>
</gene>
<dbReference type="AlphaFoldDB" id="A0AAU7CR79"/>